<protein>
    <submittedName>
        <fullName evidence="1">Uncharacterized protein</fullName>
    </submittedName>
</protein>
<comment type="caution">
    <text evidence="1">The sequence shown here is derived from an EMBL/GenBank/DDBJ whole genome shotgun (WGS) entry which is preliminary data.</text>
</comment>
<gene>
    <name evidence="1" type="ORF">BA195_13915</name>
</gene>
<dbReference type="RefSeq" id="WP_068704872.1">
    <property type="nucleotide sequence ID" value="NZ_MAKX01000008.1"/>
</dbReference>
<dbReference type="Proteomes" id="UP000093186">
    <property type="component" value="Unassembled WGS sequence"/>
</dbReference>
<dbReference type="OrthoDB" id="1438504at2"/>
<accession>A0A1B9XYQ3</accession>
<reference evidence="1 2" key="1">
    <citation type="submission" date="2016-06" db="EMBL/GenBank/DDBJ databases">
        <title>Draft Genome Sequence of Tenacibaculum soleae UCD-KL19.</title>
        <authorList>
            <person name="Eisen J.A."/>
            <person name="Coil D.A."/>
            <person name="Lujan K.M."/>
        </authorList>
    </citation>
    <scope>NUCLEOTIDE SEQUENCE [LARGE SCALE GENOMIC DNA]</scope>
    <source>
        <strain evidence="1 2">UCD-KL19</strain>
    </source>
</reference>
<dbReference type="EMBL" id="MAKX01000008">
    <property type="protein sequence ID" value="OCK42685.1"/>
    <property type="molecule type" value="Genomic_DNA"/>
</dbReference>
<name>A0A1B9XYQ3_9FLAO</name>
<sequence>MTPGETYELKRKIFIEKTEKHFQFLVSEFEFKKPNIITHDYSDKFEFENEITKKKITILNSYHPVDYGFEIILTDLKTGREEMLHYVLKGDQDIEQNYLESASEFLKNGFGIRLRGK</sequence>
<proteinExistence type="predicted"/>
<keyword evidence="2" id="KW-1185">Reference proteome</keyword>
<evidence type="ECO:0000313" key="2">
    <source>
        <dbReference type="Proteomes" id="UP000093186"/>
    </source>
</evidence>
<dbReference type="AlphaFoldDB" id="A0A1B9XYQ3"/>
<organism evidence="1 2">
    <name type="scientific">Tenacibaculum soleae</name>
    <dbReference type="NCBI Taxonomy" id="447689"/>
    <lineage>
        <taxon>Bacteria</taxon>
        <taxon>Pseudomonadati</taxon>
        <taxon>Bacteroidota</taxon>
        <taxon>Flavobacteriia</taxon>
        <taxon>Flavobacteriales</taxon>
        <taxon>Flavobacteriaceae</taxon>
        <taxon>Tenacibaculum</taxon>
    </lineage>
</organism>
<evidence type="ECO:0000313" key="1">
    <source>
        <dbReference type="EMBL" id="OCK42685.1"/>
    </source>
</evidence>